<keyword evidence="9" id="KW-0276">Fatty acid metabolism</keyword>
<evidence type="ECO:0000256" key="2">
    <source>
        <dbReference type="ARBA" id="ARBA00010460"/>
    </source>
</evidence>
<evidence type="ECO:0000256" key="6">
    <source>
        <dbReference type="ARBA" id="ARBA00020651"/>
    </source>
</evidence>
<dbReference type="Proteomes" id="UP000299102">
    <property type="component" value="Unassembled WGS sequence"/>
</dbReference>
<feature type="domain" description="Oxidoreductase N-terminal" evidence="35">
    <location>
        <begin position="6"/>
        <end position="98"/>
    </location>
</feature>
<evidence type="ECO:0000256" key="28">
    <source>
        <dbReference type="ARBA" id="ARBA00048591"/>
    </source>
</evidence>
<evidence type="ECO:0000259" key="34">
    <source>
        <dbReference type="Pfam" id="PF00107"/>
    </source>
</evidence>
<evidence type="ECO:0000256" key="30">
    <source>
        <dbReference type="ARBA" id="ARBA00049068"/>
    </source>
</evidence>
<dbReference type="Pfam" id="PF00107">
    <property type="entry name" value="ADH_zinc_N"/>
    <property type="match status" value="1"/>
</dbReference>
<dbReference type="CDD" id="cd08294">
    <property type="entry name" value="leukotriene_B4_DH_like"/>
    <property type="match status" value="1"/>
</dbReference>
<evidence type="ECO:0000256" key="18">
    <source>
        <dbReference type="ARBA" id="ARBA00033119"/>
    </source>
</evidence>
<dbReference type="Gene3D" id="3.90.180.10">
    <property type="entry name" value="Medium-chain alcohol dehydrogenases, catalytic domain"/>
    <property type="match status" value="1"/>
</dbReference>
<dbReference type="EC" id="1.3.1.74" evidence="5"/>
<dbReference type="GO" id="GO:0047522">
    <property type="term" value="F:15-oxoprostaglandin 13-reductase [NAD(P)+] activity"/>
    <property type="evidence" value="ECO:0007669"/>
    <property type="project" value="UniProtKB-EC"/>
</dbReference>
<comment type="catalytic activity">
    <reaction evidence="32">
        <text>an n-alkanal + NADP(+) = an alk-2-enal + NADPH + H(+)</text>
        <dbReference type="Rhea" id="RHEA:13737"/>
        <dbReference type="ChEBI" id="CHEBI:12834"/>
        <dbReference type="ChEBI" id="CHEBI:13757"/>
        <dbReference type="ChEBI" id="CHEBI:15378"/>
        <dbReference type="ChEBI" id="CHEBI:57783"/>
        <dbReference type="ChEBI" id="CHEBI:58349"/>
        <dbReference type="EC" id="1.3.1.74"/>
    </reaction>
    <physiologicalReaction direction="right-to-left" evidence="32">
        <dbReference type="Rhea" id="RHEA:13739"/>
    </physiologicalReaction>
</comment>
<dbReference type="GO" id="GO:0005737">
    <property type="term" value="C:cytoplasm"/>
    <property type="evidence" value="ECO:0007669"/>
    <property type="project" value="UniProtKB-SubCell"/>
</dbReference>
<comment type="catalytic activity">
    <reaction evidence="21">
        <text>pentan-2-one + NADP(+) = (E)-pent-3-en-2-one + NADPH + H(+)</text>
        <dbReference type="Rhea" id="RHEA:50788"/>
        <dbReference type="ChEBI" id="CHEBI:15378"/>
        <dbReference type="ChEBI" id="CHEBI:16472"/>
        <dbReference type="ChEBI" id="CHEBI:57783"/>
        <dbReference type="ChEBI" id="CHEBI:58349"/>
        <dbReference type="ChEBI" id="CHEBI:145276"/>
    </reaction>
    <physiologicalReaction direction="right-to-left" evidence="21">
        <dbReference type="Rhea" id="RHEA:50790"/>
    </physiologicalReaction>
</comment>
<evidence type="ECO:0000313" key="36">
    <source>
        <dbReference type="EMBL" id="GBP59406.1"/>
    </source>
</evidence>
<dbReference type="InterPro" id="IPR036291">
    <property type="entry name" value="NAD(P)-bd_dom_sf"/>
</dbReference>
<comment type="catalytic activity">
    <reaction evidence="20">
        <text>decanal + NADP(+) = (2E)-decenal + NADPH + H(+)</text>
        <dbReference type="Rhea" id="RHEA:50612"/>
        <dbReference type="ChEBI" id="CHEBI:15378"/>
        <dbReference type="ChEBI" id="CHEBI:31457"/>
        <dbReference type="ChEBI" id="CHEBI:57783"/>
        <dbReference type="ChEBI" id="CHEBI:58349"/>
        <dbReference type="ChEBI" id="CHEBI:133455"/>
    </reaction>
    <physiologicalReaction direction="right-to-left" evidence="20">
        <dbReference type="Rhea" id="RHEA:50614"/>
    </physiologicalReaction>
</comment>
<comment type="subcellular location">
    <subcellularLocation>
        <location evidence="1">Cytoplasm</location>
    </subcellularLocation>
</comment>
<evidence type="ECO:0000256" key="1">
    <source>
        <dbReference type="ARBA" id="ARBA00004496"/>
    </source>
</evidence>
<sequence>MVISKKYIVVAPFGGEPKTSDFQIVEEDLPSLKDNEFLAQAAYFSVDPYQRVKLGNQFPCDMIGGQIAKVIESKNPNYPVGAWVMGHFGWRTYTNVNPAVSERSPQKPYLYVLPDFGNLPVSLGIGVCGRVGNTAYFGLTRICQPKPGETVVVSGAAGAVGSHVGQIAKILGCKVIGIAGTDEKCKWLENELCFDSTYNYKNGNLADFLKEKAPNGVDCYFDNVGGELSNIVLSQMNEYGRIAVCGAISAYNAQNPLKAIIVQPMIVSKQLRMEGFQVNRYANQTMEGIKQNLQWVEEGKLIYREHIWDGFESAPNAFIGEKWHNKKKLIDEEKIKLKKKEYEKKRNIETIDLQNDGTAVVSDSPYIATTGDYVLVKWGNEKYPGQVLSIFEDGQL</sequence>
<evidence type="ECO:0000256" key="3">
    <source>
        <dbReference type="ARBA" id="ARBA00011852"/>
    </source>
</evidence>
<evidence type="ECO:0000256" key="9">
    <source>
        <dbReference type="ARBA" id="ARBA00022832"/>
    </source>
</evidence>
<dbReference type="SUPFAM" id="SSF50129">
    <property type="entry name" value="GroES-like"/>
    <property type="match status" value="1"/>
</dbReference>
<evidence type="ECO:0000256" key="13">
    <source>
        <dbReference type="ARBA" id="ARBA00023098"/>
    </source>
</evidence>
<evidence type="ECO:0000256" key="7">
    <source>
        <dbReference type="ARBA" id="ARBA00022501"/>
    </source>
</evidence>
<comment type="catalytic activity">
    <reaction evidence="26">
        <text>13,14-dihydro-15-oxo-PGF2alpha + NADP(+) = 15-oxoprostaglandin F2alpha + NADPH + H(+)</text>
        <dbReference type="Rhea" id="RHEA:50588"/>
        <dbReference type="ChEBI" id="CHEBI:15378"/>
        <dbReference type="ChEBI" id="CHEBI:57783"/>
        <dbReference type="ChEBI" id="CHEBI:58349"/>
        <dbReference type="ChEBI" id="CHEBI:133374"/>
        <dbReference type="ChEBI" id="CHEBI:133409"/>
    </reaction>
    <physiologicalReaction direction="right-to-left" evidence="26">
        <dbReference type="Rhea" id="RHEA:50590"/>
    </physiologicalReaction>
</comment>
<comment type="subunit">
    <text evidence="3">Monomer or homodimer.</text>
</comment>
<evidence type="ECO:0000256" key="4">
    <source>
        <dbReference type="ARBA" id="ARBA00011981"/>
    </source>
</evidence>
<evidence type="ECO:0000256" key="15">
    <source>
        <dbReference type="ARBA" id="ARBA00031851"/>
    </source>
</evidence>
<evidence type="ECO:0000256" key="12">
    <source>
        <dbReference type="ARBA" id="ARBA00023002"/>
    </source>
</evidence>
<dbReference type="Gene3D" id="3.40.50.720">
    <property type="entry name" value="NAD(P)-binding Rossmann-like Domain"/>
    <property type="match status" value="1"/>
</dbReference>
<keyword evidence="11" id="KW-0007">Acetylation</keyword>
<comment type="similarity">
    <text evidence="2">Belongs to the NADP-dependent oxidoreductase L4BD family.</text>
</comment>
<evidence type="ECO:0000256" key="5">
    <source>
        <dbReference type="ARBA" id="ARBA00012410"/>
    </source>
</evidence>
<dbReference type="InterPro" id="IPR011032">
    <property type="entry name" value="GroES-like_sf"/>
</dbReference>
<comment type="catalytic activity">
    <reaction evidence="24">
        <text>dodecanal + NADP(+) = (2E)-dodecenal + NADPH + H(+)</text>
        <dbReference type="Rhea" id="RHEA:50784"/>
        <dbReference type="ChEBI" id="CHEBI:15378"/>
        <dbReference type="ChEBI" id="CHEBI:27836"/>
        <dbReference type="ChEBI" id="CHEBI:57783"/>
        <dbReference type="ChEBI" id="CHEBI:58349"/>
        <dbReference type="ChEBI" id="CHEBI:133741"/>
    </reaction>
    <physiologicalReaction direction="right-to-left" evidence="24">
        <dbReference type="Rhea" id="RHEA:50786"/>
    </physiologicalReaction>
</comment>
<keyword evidence="14" id="KW-0379">Hydroxylation</keyword>
<dbReference type="InterPro" id="IPR013149">
    <property type="entry name" value="ADH-like_C"/>
</dbReference>
<comment type="catalytic activity">
    <reaction evidence="23">
        <text>13,14-dihydro-15-oxo-prostaglandin F1alpha + NADP(+) = 15-oxoprostaglandin F1alpha + NADPH + H(+)</text>
        <dbReference type="Rhea" id="RHEA:50592"/>
        <dbReference type="ChEBI" id="CHEBI:15378"/>
        <dbReference type="ChEBI" id="CHEBI:57783"/>
        <dbReference type="ChEBI" id="CHEBI:58349"/>
        <dbReference type="ChEBI" id="CHEBI:79072"/>
        <dbReference type="ChEBI" id="CHEBI:133411"/>
    </reaction>
    <physiologicalReaction direction="right-to-left" evidence="23">
        <dbReference type="Rhea" id="RHEA:50594"/>
    </physiologicalReaction>
</comment>
<proteinExistence type="inferred from homology"/>
<evidence type="ECO:0000256" key="14">
    <source>
        <dbReference type="ARBA" id="ARBA00023278"/>
    </source>
</evidence>
<gene>
    <name evidence="36" type="primary">PTGR1</name>
    <name evidence="36" type="ORF">EVAR_47965_1</name>
</gene>
<evidence type="ECO:0000256" key="25">
    <source>
        <dbReference type="ARBA" id="ARBA00048066"/>
    </source>
</evidence>
<organism evidence="36 37">
    <name type="scientific">Eumeta variegata</name>
    <name type="common">Bagworm moth</name>
    <name type="synonym">Eumeta japonica</name>
    <dbReference type="NCBI Taxonomy" id="151549"/>
    <lineage>
        <taxon>Eukaryota</taxon>
        <taxon>Metazoa</taxon>
        <taxon>Ecdysozoa</taxon>
        <taxon>Arthropoda</taxon>
        <taxon>Hexapoda</taxon>
        <taxon>Insecta</taxon>
        <taxon>Pterygota</taxon>
        <taxon>Neoptera</taxon>
        <taxon>Endopterygota</taxon>
        <taxon>Lepidoptera</taxon>
        <taxon>Glossata</taxon>
        <taxon>Ditrysia</taxon>
        <taxon>Tineoidea</taxon>
        <taxon>Psychidae</taxon>
        <taxon>Oiketicinae</taxon>
        <taxon>Eumeta</taxon>
    </lineage>
</organism>
<comment type="caution">
    <text evidence="36">The sequence shown here is derived from an EMBL/GenBank/DDBJ whole genome shotgun (WGS) entry which is preliminary data.</text>
</comment>
<keyword evidence="8" id="KW-0597">Phosphoprotein</keyword>
<dbReference type="FunFam" id="3.40.50.720:FF:000121">
    <property type="entry name" value="Prostaglandin reductase 2"/>
    <property type="match status" value="1"/>
</dbReference>
<protein>
    <recommendedName>
        <fullName evidence="6">Prostaglandin reductase 1</fullName>
        <ecNumber evidence="4">1.3.1.48</ecNumber>
        <ecNumber evidence="5">1.3.1.74</ecNumber>
    </recommendedName>
    <alternativeName>
        <fullName evidence="18">15-oxoprostaglandin 13-reductase</fullName>
    </alternativeName>
    <alternativeName>
        <fullName evidence="16">Dithiolethione-inducible gene 1 protein</fullName>
    </alternativeName>
    <alternativeName>
        <fullName evidence="15">Leukotriene B4 12-hydroxydehydrogenase</fullName>
    </alternativeName>
    <alternativeName>
        <fullName evidence="17">NAD(P)H-dependent alkenal/one oxidoreductase</fullName>
    </alternativeName>
</protein>
<evidence type="ECO:0000256" key="26">
    <source>
        <dbReference type="ARBA" id="ARBA00048290"/>
    </source>
</evidence>
<dbReference type="AlphaFoldDB" id="A0A4C1X6H7"/>
<evidence type="ECO:0000259" key="35">
    <source>
        <dbReference type="Pfam" id="PF16884"/>
    </source>
</evidence>
<dbReference type="OrthoDB" id="809632at2759"/>
<comment type="catalytic activity">
    <reaction evidence="30">
        <text>(5S,12S)-dihydroxy-(6E,10E,12E,14Z)-eicosatetraenoate + NADP(+) = 12-oxo-(5S)-hydroxy-(6E,8E,10E,14Z)-eicosatetraenoate + NADPH + H(+)</text>
        <dbReference type="Rhea" id="RHEA:51212"/>
        <dbReference type="ChEBI" id="CHEBI:15378"/>
        <dbReference type="ChEBI" id="CHEBI:57783"/>
        <dbReference type="ChEBI" id="CHEBI:58349"/>
        <dbReference type="ChEBI" id="CHEBI:133974"/>
        <dbReference type="ChEBI" id="CHEBI:133975"/>
    </reaction>
    <physiologicalReaction direction="left-to-right" evidence="30">
        <dbReference type="Rhea" id="RHEA:51213"/>
    </physiologicalReaction>
</comment>
<evidence type="ECO:0000256" key="19">
    <source>
        <dbReference type="ARBA" id="ARBA00047461"/>
    </source>
</evidence>
<evidence type="ECO:0000256" key="10">
    <source>
        <dbReference type="ARBA" id="ARBA00022857"/>
    </source>
</evidence>
<comment type="catalytic activity">
    <reaction evidence="33">
        <text>hexanal + NADP(+) = (E)-hex-2-enal + NADPH + H(+)</text>
        <dbReference type="Rhea" id="RHEA:50776"/>
        <dbReference type="ChEBI" id="CHEBI:15378"/>
        <dbReference type="ChEBI" id="CHEBI:28913"/>
        <dbReference type="ChEBI" id="CHEBI:57783"/>
        <dbReference type="ChEBI" id="CHEBI:58349"/>
        <dbReference type="ChEBI" id="CHEBI:88528"/>
    </reaction>
    <physiologicalReaction direction="right-to-left" evidence="33">
        <dbReference type="Rhea" id="RHEA:50778"/>
    </physiologicalReaction>
</comment>
<keyword evidence="37" id="KW-1185">Reference proteome</keyword>
<evidence type="ECO:0000256" key="32">
    <source>
        <dbReference type="ARBA" id="ARBA00049179"/>
    </source>
</evidence>
<dbReference type="GO" id="GO:0032440">
    <property type="term" value="F:2-alkenal reductase [NAD(P)H] activity"/>
    <property type="evidence" value="ECO:0007669"/>
    <property type="project" value="UniProtKB-EC"/>
</dbReference>
<dbReference type="PANTHER" id="PTHR43205:SF7">
    <property type="entry name" value="PROSTAGLANDIN REDUCTASE 1"/>
    <property type="match status" value="1"/>
</dbReference>
<feature type="domain" description="Alcohol dehydrogenase-like C-terminal" evidence="34">
    <location>
        <begin position="159"/>
        <end position="284"/>
    </location>
</feature>
<evidence type="ECO:0000256" key="21">
    <source>
        <dbReference type="ARBA" id="ARBA00047742"/>
    </source>
</evidence>
<evidence type="ECO:0000256" key="27">
    <source>
        <dbReference type="ARBA" id="ARBA00048387"/>
    </source>
</evidence>
<dbReference type="Pfam" id="PF16884">
    <property type="entry name" value="ADH_N_2"/>
    <property type="match status" value="1"/>
</dbReference>
<comment type="catalytic activity">
    <reaction evidence="25">
        <text>nonan-2-one + NADP(+) = (3E)-nonen-2-one + NADPH + H(+)</text>
        <dbReference type="Rhea" id="RHEA:50616"/>
        <dbReference type="ChEBI" id="CHEBI:15378"/>
        <dbReference type="ChEBI" id="CHEBI:57783"/>
        <dbReference type="ChEBI" id="CHEBI:58349"/>
        <dbReference type="ChEBI" id="CHEBI:77927"/>
        <dbReference type="ChEBI" id="CHEBI:133457"/>
    </reaction>
    <physiologicalReaction direction="right-to-left" evidence="25">
        <dbReference type="Rhea" id="RHEA:50618"/>
    </physiologicalReaction>
</comment>
<dbReference type="InterPro" id="IPR041694">
    <property type="entry name" value="ADH_N_2"/>
</dbReference>
<keyword evidence="13" id="KW-0443">Lipid metabolism</keyword>
<evidence type="ECO:0000256" key="20">
    <source>
        <dbReference type="ARBA" id="ARBA00047617"/>
    </source>
</evidence>
<evidence type="ECO:0000256" key="22">
    <source>
        <dbReference type="ARBA" id="ARBA00047871"/>
    </source>
</evidence>
<dbReference type="InterPro" id="IPR014190">
    <property type="entry name" value="PTGR1"/>
</dbReference>
<evidence type="ECO:0000313" key="37">
    <source>
        <dbReference type="Proteomes" id="UP000299102"/>
    </source>
</evidence>
<comment type="catalytic activity">
    <reaction evidence="19">
        <text>octanal + NADP(+) = (2E)-octenal + NADPH + H(+)</text>
        <dbReference type="Rhea" id="RHEA:50780"/>
        <dbReference type="ChEBI" id="CHEBI:15378"/>
        <dbReference type="ChEBI" id="CHEBI:17935"/>
        <dbReference type="ChEBI" id="CHEBI:57783"/>
        <dbReference type="ChEBI" id="CHEBI:58349"/>
        <dbReference type="ChEBI" id="CHEBI:61748"/>
    </reaction>
    <physiologicalReaction direction="right-to-left" evidence="19">
        <dbReference type="Rhea" id="RHEA:50782"/>
    </physiologicalReaction>
</comment>
<comment type="catalytic activity">
    <reaction evidence="29">
        <text>6-trans-leukotriene B4 + NADP(+) = 12-oxo-(5S)-hydroxy-(6E,8E,10E,14Z)-eicosatetraenoate + NADPH + H(+)</text>
        <dbReference type="Rhea" id="RHEA:51204"/>
        <dbReference type="ChEBI" id="CHEBI:15378"/>
        <dbReference type="ChEBI" id="CHEBI:57783"/>
        <dbReference type="ChEBI" id="CHEBI:58349"/>
        <dbReference type="ChEBI" id="CHEBI:90723"/>
        <dbReference type="ChEBI" id="CHEBI:133974"/>
    </reaction>
    <physiologicalReaction direction="left-to-right" evidence="29">
        <dbReference type="Rhea" id="RHEA:51205"/>
    </physiologicalReaction>
</comment>
<evidence type="ECO:0000256" key="11">
    <source>
        <dbReference type="ARBA" id="ARBA00022990"/>
    </source>
</evidence>
<evidence type="ECO:0000256" key="31">
    <source>
        <dbReference type="ARBA" id="ARBA00049070"/>
    </source>
</evidence>
<evidence type="ECO:0000256" key="23">
    <source>
        <dbReference type="ARBA" id="ARBA00047878"/>
    </source>
</evidence>
<evidence type="ECO:0000256" key="33">
    <source>
        <dbReference type="ARBA" id="ARBA00049368"/>
    </source>
</evidence>
<dbReference type="SUPFAM" id="SSF51735">
    <property type="entry name" value="NAD(P)-binding Rossmann-fold domains"/>
    <property type="match status" value="1"/>
</dbReference>
<dbReference type="EMBL" id="BGZK01000760">
    <property type="protein sequence ID" value="GBP59406.1"/>
    <property type="molecule type" value="Genomic_DNA"/>
</dbReference>
<dbReference type="InterPro" id="IPR045010">
    <property type="entry name" value="MDR_fam"/>
</dbReference>
<keyword evidence="10" id="KW-0521">NADP</keyword>
<dbReference type="EC" id="1.3.1.48" evidence="4"/>
<name>A0A4C1X6H7_EUMVA</name>
<comment type="catalytic activity">
    <reaction evidence="31">
        <text>13,14-dihydro-15-oxo-prostaglandin E1 + NADP(+) = 15-oxoprostaglandin E1 + NADPH + H(+)</text>
        <dbReference type="Rhea" id="RHEA:50584"/>
        <dbReference type="ChEBI" id="CHEBI:15378"/>
        <dbReference type="ChEBI" id="CHEBI:57401"/>
        <dbReference type="ChEBI" id="CHEBI:57783"/>
        <dbReference type="ChEBI" id="CHEBI:58349"/>
        <dbReference type="ChEBI" id="CHEBI:133408"/>
    </reaction>
    <physiologicalReaction direction="right-to-left" evidence="31">
        <dbReference type="Rhea" id="RHEA:50586"/>
    </physiologicalReaction>
</comment>
<dbReference type="PANTHER" id="PTHR43205">
    <property type="entry name" value="PROSTAGLANDIN REDUCTASE"/>
    <property type="match status" value="1"/>
</dbReference>
<evidence type="ECO:0000256" key="17">
    <source>
        <dbReference type="ARBA" id="ARBA00032297"/>
    </source>
</evidence>
<keyword evidence="7" id="KW-0644">Prostaglandin metabolism</keyword>
<accession>A0A4C1X6H7</accession>
<evidence type="ECO:0000256" key="29">
    <source>
        <dbReference type="ARBA" id="ARBA00048953"/>
    </source>
</evidence>
<comment type="catalytic activity">
    <reaction evidence="22">
        <text>leukotriene B4 + NADP(+) = 12-oxo-leukotriene B4 + NADPH + H(+)</text>
        <dbReference type="Rhea" id="RHEA:50608"/>
        <dbReference type="ChEBI" id="CHEBI:15378"/>
        <dbReference type="ChEBI" id="CHEBI:57461"/>
        <dbReference type="ChEBI" id="CHEBI:57783"/>
        <dbReference type="ChEBI" id="CHEBI:58349"/>
        <dbReference type="ChEBI" id="CHEBI:133309"/>
    </reaction>
    <physiologicalReaction direction="left-to-right" evidence="22">
        <dbReference type="Rhea" id="RHEA:50609"/>
    </physiologicalReaction>
</comment>
<evidence type="ECO:0000256" key="24">
    <source>
        <dbReference type="ARBA" id="ARBA00047903"/>
    </source>
</evidence>
<dbReference type="GO" id="GO:0006693">
    <property type="term" value="P:prostaglandin metabolic process"/>
    <property type="evidence" value="ECO:0007669"/>
    <property type="project" value="UniProtKB-KW"/>
</dbReference>
<comment type="catalytic activity">
    <reaction evidence="27">
        <text>4-hydroxynonanal + NADP(+) = (E)-4-hydroxynon-2-enal + NADPH + H(+)</text>
        <dbReference type="Rhea" id="RHEA:64736"/>
        <dbReference type="ChEBI" id="CHEBI:15378"/>
        <dbReference type="ChEBI" id="CHEBI:57783"/>
        <dbReference type="ChEBI" id="CHEBI:58349"/>
        <dbReference type="ChEBI" id="CHEBI:58968"/>
        <dbReference type="ChEBI" id="CHEBI:156112"/>
    </reaction>
    <physiologicalReaction direction="right-to-left" evidence="27">
        <dbReference type="Rhea" id="RHEA:64738"/>
    </physiologicalReaction>
</comment>
<keyword evidence="12" id="KW-0560">Oxidoreductase</keyword>
<reference evidence="36 37" key="1">
    <citation type="journal article" date="2019" name="Commun. Biol.">
        <title>The bagworm genome reveals a unique fibroin gene that provides high tensile strength.</title>
        <authorList>
            <person name="Kono N."/>
            <person name="Nakamura H."/>
            <person name="Ohtoshi R."/>
            <person name="Tomita M."/>
            <person name="Numata K."/>
            <person name="Arakawa K."/>
        </authorList>
    </citation>
    <scope>NUCLEOTIDE SEQUENCE [LARGE SCALE GENOMIC DNA]</scope>
</reference>
<evidence type="ECO:0000256" key="16">
    <source>
        <dbReference type="ARBA" id="ARBA00032255"/>
    </source>
</evidence>
<evidence type="ECO:0000256" key="8">
    <source>
        <dbReference type="ARBA" id="ARBA00022553"/>
    </source>
</evidence>
<comment type="catalytic activity">
    <reaction evidence="28">
        <text>20-hydroxy-leukotriene B4 + NADP(+) = 12-oxo-20-hydroxy-leukotriene B4 + NADPH + H(+)</text>
        <dbReference type="Rhea" id="RHEA:51208"/>
        <dbReference type="ChEBI" id="CHEBI:15378"/>
        <dbReference type="ChEBI" id="CHEBI:57460"/>
        <dbReference type="ChEBI" id="CHEBI:57783"/>
        <dbReference type="ChEBI" id="CHEBI:58349"/>
        <dbReference type="ChEBI" id="CHEBI:133346"/>
    </reaction>
    <physiologicalReaction direction="left-to-right" evidence="28">
        <dbReference type="Rhea" id="RHEA:51209"/>
    </physiologicalReaction>
</comment>